<sequence>MTQPGPSPFPGPEELLKQFQQLNEQFLSAWGKTYESFMASAAGQEASKETQQAYVATRAALARAAREAWGPLIEAAGAVPLTEFQRLADQVQLLLERLDAVDDRLEEIAGMLREAGKGKGKKKAQG</sequence>
<dbReference type="Proteomes" id="UP001212803">
    <property type="component" value="Chromosome"/>
</dbReference>
<evidence type="ECO:0000313" key="2">
    <source>
        <dbReference type="Proteomes" id="UP001212803"/>
    </source>
</evidence>
<organism evidence="1 2">
    <name type="scientific">Tepidiforma flava</name>
    <dbReference type="NCBI Taxonomy" id="3004094"/>
    <lineage>
        <taxon>Bacteria</taxon>
        <taxon>Bacillati</taxon>
        <taxon>Chloroflexota</taxon>
        <taxon>Tepidiformia</taxon>
        <taxon>Tepidiformales</taxon>
        <taxon>Tepidiformaceae</taxon>
        <taxon>Tepidiforma</taxon>
    </lineage>
</organism>
<name>A0ABY7M218_9CHLR</name>
<proteinExistence type="predicted"/>
<protein>
    <recommendedName>
        <fullName evidence="3">Poly(3-hydroxyalkanoate) polymerase subunit PhaE</fullName>
    </recommendedName>
</protein>
<keyword evidence="2" id="KW-1185">Reference proteome</keyword>
<dbReference type="RefSeq" id="WP_270055314.1">
    <property type="nucleotide sequence ID" value="NZ_CP115149.1"/>
</dbReference>
<gene>
    <name evidence="1" type="ORF">O0235_08250</name>
</gene>
<reference evidence="1 2" key="1">
    <citation type="journal article" date="2023" name="ISME J.">
        <title>Thermophilic Dehalococcoidia with unusual traits shed light on an unexpected past.</title>
        <authorList>
            <person name="Palmer M."/>
            <person name="Covington J.K."/>
            <person name="Zhou E.M."/>
            <person name="Thomas S.C."/>
            <person name="Habib N."/>
            <person name="Seymour C.O."/>
            <person name="Lai D."/>
            <person name="Johnston J."/>
            <person name="Hashimi A."/>
            <person name="Jiao J.Y."/>
            <person name="Muok A.R."/>
            <person name="Liu L."/>
            <person name="Xian W.D."/>
            <person name="Zhi X.Y."/>
            <person name="Li M.M."/>
            <person name="Silva L.P."/>
            <person name="Bowen B.P."/>
            <person name="Louie K."/>
            <person name="Briegel A."/>
            <person name="Pett-Ridge J."/>
            <person name="Weber P.K."/>
            <person name="Tocheva E.I."/>
            <person name="Woyke T."/>
            <person name="Northen T.R."/>
            <person name="Mayali X."/>
            <person name="Li W.J."/>
            <person name="Hedlund B.P."/>
        </authorList>
    </citation>
    <scope>NUCLEOTIDE SEQUENCE [LARGE SCALE GENOMIC DNA]</scope>
    <source>
        <strain evidence="1 2">YIM 72310</strain>
    </source>
</reference>
<accession>A0ABY7M218</accession>
<evidence type="ECO:0000313" key="1">
    <source>
        <dbReference type="EMBL" id="WBL34786.1"/>
    </source>
</evidence>
<dbReference type="EMBL" id="CP115149">
    <property type="protein sequence ID" value="WBL34786.1"/>
    <property type="molecule type" value="Genomic_DNA"/>
</dbReference>
<evidence type="ECO:0008006" key="3">
    <source>
        <dbReference type="Google" id="ProtNLM"/>
    </source>
</evidence>